<dbReference type="FunFam" id="3.30.420.10:FF:000079">
    <property type="entry name" value="Polynucleotidyl transferase ribonuclease H fold protein with HRDC domain"/>
    <property type="match status" value="1"/>
</dbReference>
<dbReference type="GO" id="GO:0000467">
    <property type="term" value="P:exonucleolytic trimming to generate mature 3'-end of 5.8S rRNA from tricistronic rRNA transcript (SSU-rRNA, 5.8S rRNA, LSU-rRNA)"/>
    <property type="evidence" value="ECO:0007669"/>
    <property type="project" value="InterPro"/>
</dbReference>
<dbReference type="PROSITE" id="PS50967">
    <property type="entry name" value="HRDC"/>
    <property type="match status" value="1"/>
</dbReference>
<dbReference type="GO" id="GO:0071051">
    <property type="term" value="P:poly(A)-dependent snoRNA 3'-end processing"/>
    <property type="evidence" value="ECO:0007669"/>
    <property type="project" value="TreeGrafter"/>
</dbReference>
<dbReference type="GO" id="GO:0003727">
    <property type="term" value="F:single-stranded RNA binding"/>
    <property type="evidence" value="ECO:0007669"/>
    <property type="project" value="TreeGrafter"/>
</dbReference>
<dbReference type="Pfam" id="PF00570">
    <property type="entry name" value="HRDC"/>
    <property type="match status" value="1"/>
</dbReference>
<dbReference type="PANTHER" id="PTHR12124:SF68">
    <property type="entry name" value="PROTEIN RRP6-LIKE 3"/>
    <property type="match status" value="1"/>
</dbReference>
<organism evidence="2 3">
    <name type="scientific">Prunus avium</name>
    <name type="common">Cherry</name>
    <name type="synonym">Cerasus avium</name>
    <dbReference type="NCBI Taxonomy" id="42229"/>
    <lineage>
        <taxon>Eukaryota</taxon>
        <taxon>Viridiplantae</taxon>
        <taxon>Streptophyta</taxon>
        <taxon>Embryophyta</taxon>
        <taxon>Tracheophyta</taxon>
        <taxon>Spermatophyta</taxon>
        <taxon>Magnoliopsida</taxon>
        <taxon>eudicotyledons</taxon>
        <taxon>Gunneridae</taxon>
        <taxon>Pentapetalae</taxon>
        <taxon>rosids</taxon>
        <taxon>fabids</taxon>
        <taxon>Rosales</taxon>
        <taxon>Rosaceae</taxon>
        <taxon>Amygdaloideae</taxon>
        <taxon>Amygdaleae</taxon>
        <taxon>Prunus</taxon>
    </lineage>
</organism>
<dbReference type="GO" id="GO:0071036">
    <property type="term" value="P:nuclear polyadenylation-dependent snoRNA catabolic process"/>
    <property type="evidence" value="ECO:0007669"/>
    <property type="project" value="TreeGrafter"/>
</dbReference>
<feature type="domain" description="HRDC" evidence="1">
    <location>
        <begin position="342"/>
        <end position="422"/>
    </location>
</feature>
<evidence type="ECO:0000313" key="2">
    <source>
        <dbReference type="Proteomes" id="UP000515124"/>
    </source>
</evidence>
<dbReference type="GO" id="GO:0000166">
    <property type="term" value="F:nucleotide binding"/>
    <property type="evidence" value="ECO:0007669"/>
    <property type="project" value="InterPro"/>
</dbReference>
<dbReference type="InterPro" id="IPR002562">
    <property type="entry name" value="3'-5'_exonuclease_dom"/>
</dbReference>
<dbReference type="InterPro" id="IPR036397">
    <property type="entry name" value="RNaseH_sf"/>
</dbReference>
<dbReference type="InterPro" id="IPR045092">
    <property type="entry name" value="Rrp6-like"/>
</dbReference>
<protein>
    <submittedName>
        <fullName evidence="3">Protein RRP6-like 3 isoform X2</fullName>
    </submittedName>
</protein>
<dbReference type="GO" id="GO:0000175">
    <property type="term" value="F:3'-5'-RNA exonuclease activity"/>
    <property type="evidence" value="ECO:0007669"/>
    <property type="project" value="InterPro"/>
</dbReference>
<sequence>MDKKAKQLKIIVVALASLTALSVFFLARERRRRKQKCPQSRCYLQADHIKPQCGFKRVLAENTYSPFKHLNLLNDPQEDKTWNSHPYEAEVTALMESPRLELQCITMKNVDLKKLSESYVWVETESQLKELVEVLSKEKVFGVDTEQHSLRSFLGFTALVQISTEKEDYLVDTIALRDCMSLLRPVFADASICKVFHGADSDVLWLQRDFHIYVVNLFDTAKACEVLSKPQKSLAYLLESYCGVVTNKLLQREDWRQRPLSTEMVQYARTDAHYLLYIAHCLIAELEILDNGTPSFLCHSRRSNLMCLQLYTKEIEASPGESAASSIFSRHLNGRRGISSVSCEIQGAVSKLCAWRDLMARVHDESLRYVISDQAIVALADKAPTTPTDILATIAQADSNVDSSLSSGLSSPSPVVCSHLDDLYHLLQNKIGNADDFFPLILQNCLGTNGSCPLSIFNYALLIKCNLKMTQVSRQNGVRNSKKVARKSSRQLFVQKFSCKAPVYHNCRIYADDGRLLCYCDRRKLEWYLRRDLAKLVDENPPAIMLLFEPKGRPEDEGNDFYIQSKKNICVGCGERNHYLRYRIIPSCYRMHFPEHMKSHRSHDIVLVCVDCHEIAHASAEKYKKQIAAEYGIPLFVRKVVVSEQAQAISESSVPATSFEEEGVSPLQLRTAAVALLRHGPRMPSTRRDELTEVHERIFSS</sequence>
<dbReference type="GO" id="GO:0005730">
    <property type="term" value="C:nucleolus"/>
    <property type="evidence" value="ECO:0007669"/>
    <property type="project" value="TreeGrafter"/>
</dbReference>
<dbReference type="SUPFAM" id="SSF47819">
    <property type="entry name" value="HRDC-like"/>
    <property type="match status" value="1"/>
</dbReference>
<reference evidence="3" key="1">
    <citation type="submission" date="2025-08" db="UniProtKB">
        <authorList>
            <consortium name="RefSeq"/>
        </authorList>
    </citation>
    <scope>IDENTIFICATION</scope>
</reference>
<keyword evidence="2" id="KW-1185">Reference proteome</keyword>
<evidence type="ECO:0000259" key="1">
    <source>
        <dbReference type="PROSITE" id="PS50967"/>
    </source>
</evidence>
<dbReference type="Gene3D" id="1.10.150.80">
    <property type="entry name" value="HRDC domain"/>
    <property type="match status" value="1"/>
</dbReference>
<dbReference type="InterPro" id="IPR012337">
    <property type="entry name" value="RNaseH-like_sf"/>
</dbReference>
<dbReference type="GO" id="GO:0071044">
    <property type="term" value="P:histone mRNA catabolic process"/>
    <property type="evidence" value="ECO:0007669"/>
    <property type="project" value="TreeGrafter"/>
</dbReference>
<dbReference type="GO" id="GO:0071038">
    <property type="term" value="P:TRAMP-dependent tRNA surveillance pathway"/>
    <property type="evidence" value="ECO:0007669"/>
    <property type="project" value="TreeGrafter"/>
</dbReference>
<gene>
    <name evidence="3" type="primary">LOC110764255</name>
</gene>
<dbReference type="Gene3D" id="3.30.420.10">
    <property type="entry name" value="Ribonuclease H-like superfamily/Ribonuclease H"/>
    <property type="match status" value="1"/>
</dbReference>
<dbReference type="GO" id="GO:0000176">
    <property type="term" value="C:nuclear exosome (RNase complex)"/>
    <property type="evidence" value="ECO:0007669"/>
    <property type="project" value="TreeGrafter"/>
</dbReference>
<dbReference type="SUPFAM" id="SSF53098">
    <property type="entry name" value="Ribonuclease H-like"/>
    <property type="match status" value="1"/>
</dbReference>
<name>A0A6P5T6T3_PRUAV</name>
<dbReference type="GO" id="GO:0071037">
    <property type="term" value="P:nuclear polyadenylation-dependent snRNA catabolic process"/>
    <property type="evidence" value="ECO:0007669"/>
    <property type="project" value="TreeGrafter"/>
</dbReference>
<dbReference type="AlphaFoldDB" id="A0A6P5T6T3"/>
<dbReference type="GO" id="GO:0071035">
    <property type="term" value="P:nuclear polyadenylation-dependent rRNA catabolic process"/>
    <property type="evidence" value="ECO:0007669"/>
    <property type="project" value="TreeGrafter"/>
</dbReference>
<evidence type="ECO:0000313" key="3">
    <source>
        <dbReference type="RefSeq" id="XP_021822872.1"/>
    </source>
</evidence>
<dbReference type="PANTHER" id="PTHR12124">
    <property type="entry name" value="POLYMYOSITIS/SCLERODERMA AUTOANTIGEN-RELATED"/>
    <property type="match status" value="1"/>
</dbReference>
<dbReference type="Proteomes" id="UP000515124">
    <property type="component" value="Unplaced"/>
</dbReference>
<dbReference type="InterPro" id="IPR044876">
    <property type="entry name" value="HRDC_dom_sf"/>
</dbReference>
<dbReference type="InterPro" id="IPR010997">
    <property type="entry name" value="HRDC-like_sf"/>
</dbReference>
<dbReference type="InterPro" id="IPR002121">
    <property type="entry name" value="HRDC_dom"/>
</dbReference>
<dbReference type="Pfam" id="PF01612">
    <property type="entry name" value="DNA_pol_A_exo1"/>
    <property type="match status" value="1"/>
</dbReference>
<accession>A0A6P5T6T3</accession>
<dbReference type="GO" id="GO:0071039">
    <property type="term" value="P:nuclear polyadenylation-dependent CUT catabolic process"/>
    <property type="evidence" value="ECO:0007669"/>
    <property type="project" value="TreeGrafter"/>
</dbReference>
<dbReference type="RefSeq" id="XP_021822872.1">
    <property type="nucleotide sequence ID" value="XM_021967180.1"/>
</dbReference>
<dbReference type="SMART" id="SM00474">
    <property type="entry name" value="35EXOc"/>
    <property type="match status" value="1"/>
</dbReference>
<proteinExistence type="predicted"/>
<dbReference type="GO" id="GO:0071040">
    <property type="term" value="P:nuclear polyadenylation-dependent antisense transcript catabolic process"/>
    <property type="evidence" value="ECO:0007669"/>
    <property type="project" value="TreeGrafter"/>
</dbReference>
<dbReference type="GeneID" id="110764255"/>